<accession>A0ABN9HC88</accession>
<protein>
    <submittedName>
        <fullName evidence="1">Uncharacterized protein</fullName>
    </submittedName>
</protein>
<reference evidence="1" key="1">
    <citation type="submission" date="2023-05" db="EMBL/GenBank/DDBJ databases">
        <authorList>
            <person name="Stuckert A."/>
        </authorList>
    </citation>
    <scope>NUCLEOTIDE SEQUENCE</scope>
</reference>
<feature type="non-terminal residue" evidence="1">
    <location>
        <position position="1"/>
    </location>
</feature>
<gene>
    <name evidence="1" type="ORF">SPARVUS_LOCUS15840046</name>
</gene>
<comment type="caution">
    <text evidence="1">The sequence shown here is derived from an EMBL/GenBank/DDBJ whole genome shotgun (WGS) entry which is preliminary data.</text>
</comment>
<feature type="non-terminal residue" evidence="1">
    <location>
        <position position="100"/>
    </location>
</feature>
<sequence length="100" mass="11373">PVLPAVFSSWAPASSLWATGCDSLRLHSRVPTEHVRVALRFLNGPVVFWDLSLVPKDYREGGREDTFHFRSTRRSERKWERVPVKLPAPQRCQSLMGSVG</sequence>
<dbReference type="Proteomes" id="UP001162483">
    <property type="component" value="Unassembled WGS sequence"/>
</dbReference>
<organism evidence="1 2">
    <name type="scientific">Staurois parvus</name>
    <dbReference type="NCBI Taxonomy" id="386267"/>
    <lineage>
        <taxon>Eukaryota</taxon>
        <taxon>Metazoa</taxon>
        <taxon>Chordata</taxon>
        <taxon>Craniata</taxon>
        <taxon>Vertebrata</taxon>
        <taxon>Euteleostomi</taxon>
        <taxon>Amphibia</taxon>
        <taxon>Batrachia</taxon>
        <taxon>Anura</taxon>
        <taxon>Neobatrachia</taxon>
        <taxon>Ranoidea</taxon>
        <taxon>Ranidae</taxon>
        <taxon>Staurois</taxon>
    </lineage>
</organism>
<name>A0ABN9HC88_9NEOB</name>
<proteinExistence type="predicted"/>
<keyword evidence="2" id="KW-1185">Reference proteome</keyword>
<dbReference type="EMBL" id="CATNWA010020685">
    <property type="protein sequence ID" value="CAI9619436.1"/>
    <property type="molecule type" value="Genomic_DNA"/>
</dbReference>
<evidence type="ECO:0000313" key="2">
    <source>
        <dbReference type="Proteomes" id="UP001162483"/>
    </source>
</evidence>
<evidence type="ECO:0000313" key="1">
    <source>
        <dbReference type="EMBL" id="CAI9619436.1"/>
    </source>
</evidence>